<protein>
    <submittedName>
        <fullName evidence="1">Uncharacterized protein</fullName>
    </submittedName>
</protein>
<accession>A0ABP7JZB0</accession>
<reference evidence="2" key="1">
    <citation type="journal article" date="2019" name="Int. J. Syst. Evol. Microbiol.">
        <title>The Global Catalogue of Microorganisms (GCM) 10K type strain sequencing project: providing services to taxonomists for standard genome sequencing and annotation.</title>
        <authorList>
            <consortium name="The Broad Institute Genomics Platform"/>
            <consortium name="The Broad Institute Genome Sequencing Center for Infectious Disease"/>
            <person name="Wu L."/>
            <person name="Ma J."/>
        </authorList>
    </citation>
    <scope>NUCLEOTIDE SEQUENCE [LARGE SCALE GENOMIC DNA]</scope>
    <source>
        <strain evidence="2">JCM 17190</strain>
    </source>
</reference>
<name>A0ABP7JZB0_9RHOB</name>
<dbReference type="EMBL" id="BAABDF010000003">
    <property type="protein sequence ID" value="GAA3858841.1"/>
    <property type="molecule type" value="Genomic_DNA"/>
</dbReference>
<dbReference type="Proteomes" id="UP001399917">
    <property type="component" value="Unassembled WGS sequence"/>
</dbReference>
<organism evidence="1 2">
    <name type="scientific">Celeribacter arenosi</name>
    <dbReference type="NCBI Taxonomy" id="792649"/>
    <lineage>
        <taxon>Bacteria</taxon>
        <taxon>Pseudomonadati</taxon>
        <taxon>Pseudomonadota</taxon>
        <taxon>Alphaproteobacteria</taxon>
        <taxon>Rhodobacterales</taxon>
        <taxon>Roseobacteraceae</taxon>
        <taxon>Celeribacter</taxon>
    </lineage>
</organism>
<comment type="caution">
    <text evidence="1">The sequence shown here is derived from an EMBL/GenBank/DDBJ whole genome shotgun (WGS) entry which is preliminary data.</text>
</comment>
<proteinExistence type="predicted"/>
<sequence>MGTYLFPERQVACCAIAAWVMFPTYPSDQSVGTDLESVPLFLPDQEFCVQCTCGFDALEDIDHVTRRDAERVQARHHFR</sequence>
<gene>
    <name evidence="1" type="ORF">GCM10022404_07040</name>
</gene>
<keyword evidence="2" id="KW-1185">Reference proteome</keyword>
<evidence type="ECO:0000313" key="1">
    <source>
        <dbReference type="EMBL" id="GAA3858841.1"/>
    </source>
</evidence>
<evidence type="ECO:0000313" key="2">
    <source>
        <dbReference type="Proteomes" id="UP001399917"/>
    </source>
</evidence>